<evidence type="ECO:0000256" key="1">
    <source>
        <dbReference type="SAM" id="SignalP"/>
    </source>
</evidence>
<name>A0ABR8TMB2_9PSED</name>
<dbReference type="Pfam" id="PF04402">
    <property type="entry name" value="SIMPL"/>
    <property type="match status" value="1"/>
</dbReference>
<evidence type="ECO:0000313" key="3">
    <source>
        <dbReference type="Proteomes" id="UP000611945"/>
    </source>
</evidence>
<dbReference type="Gene3D" id="3.30.110.170">
    <property type="entry name" value="Protein of unknown function (DUF541), domain 1"/>
    <property type="match status" value="1"/>
</dbReference>
<gene>
    <name evidence="2" type="ORF">H9642_04470</name>
</gene>
<dbReference type="PANTHER" id="PTHR34387:SF1">
    <property type="entry name" value="PERIPLASMIC IMMUNOGENIC PROTEIN"/>
    <property type="match status" value="1"/>
</dbReference>
<keyword evidence="3" id="KW-1185">Reference proteome</keyword>
<dbReference type="InterPro" id="IPR007497">
    <property type="entry name" value="SIMPL/DUF541"/>
</dbReference>
<dbReference type="Gene3D" id="3.30.70.2970">
    <property type="entry name" value="Protein of unknown function (DUF541), domain 2"/>
    <property type="match status" value="1"/>
</dbReference>
<protein>
    <submittedName>
        <fullName evidence="2">SIMPL domain-containing protein</fullName>
    </submittedName>
</protein>
<dbReference type="RefSeq" id="WP_251835191.1">
    <property type="nucleotide sequence ID" value="NZ_JACSQG010000001.1"/>
</dbReference>
<feature type="signal peptide" evidence="1">
    <location>
        <begin position="1"/>
        <end position="24"/>
    </location>
</feature>
<proteinExistence type="predicted"/>
<sequence>MLAFSRLPSVLALCLACTAVPAIAEEPRYNQVSLRSEVSQEVTHDRMHVTLYTEAQNTNPTRLASEITQTLNAAVTQARQAKGVTTSMGNRRSYPVYDDKGQKIRAWRERAELRLESDDFAALSQLTGELLNTLSMGNMTFSISPELRKQHEDNLLKEAVMSFGERAKLTSEALGGKGYKLVNLNLNSSGFQQPMLYRSAAKVTMMEAADAAPQVEAGTSRITVNADGMIEVLMP</sequence>
<dbReference type="EMBL" id="JACSQG010000001">
    <property type="protein sequence ID" value="MBD7976439.1"/>
    <property type="molecule type" value="Genomic_DNA"/>
</dbReference>
<reference evidence="2 3" key="1">
    <citation type="submission" date="2020-08" db="EMBL/GenBank/DDBJ databases">
        <title>A Genomic Blueprint of the Chicken Gut Microbiome.</title>
        <authorList>
            <person name="Gilroy R."/>
            <person name="Ravi A."/>
            <person name="Getino M."/>
            <person name="Pursley I."/>
            <person name="Horton D.L."/>
            <person name="Alikhan N.-F."/>
            <person name="Baker D."/>
            <person name="Gharbi K."/>
            <person name="Hall N."/>
            <person name="Watson M."/>
            <person name="Adriaenssens E.M."/>
            <person name="Foster-Nyarko E."/>
            <person name="Jarju S."/>
            <person name="Secka A."/>
            <person name="Antonio M."/>
            <person name="Oren A."/>
            <person name="Chaudhuri R."/>
            <person name="La Ragione R.M."/>
            <person name="Hildebrand F."/>
            <person name="Pallen M.J."/>
        </authorList>
    </citation>
    <scope>NUCLEOTIDE SEQUENCE [LARGE SCALE GENOMIC DNA]</scope>
    <source>
        <strain evidence="2 3">Sa2CUA2</strain>
    </source>
</reference>
<accession>A0ABR8TMB2</accession>
<evidence type="ECO:0000313" key="2">
    <source>
        <dbReference type="EMBL" id="MBD7976439.1"/>
    </source>
</evidence>
<keyword evidence="1" id="KW-0732">Signal</keyword>
<dbReference type="Proteomes" id="UP000611945">
    <property type="component" value="Unassembled WGS sequence"/>
</dbReference>
<organism evidence="2 3">
    <name type="scientific">Serpens gallinarum</name>
    <dbReference type="NCBI Taxonomy" id="2763075"/>
    <lineage>
        <taxon>Bacteria</taxon>
        <taxon>Pseudomonadati</taxon>
        <taxon>Pseudomonadota</taxon>
        <taxon>Gammaproteobacteria</taxon>
        <taxon>Pseudomonadales</taxon>
        <taxon>Pseudomonadaceae</taxon>
        <taxon>Pseudomonas</taxon>
    </lineage>
</organism>
<feature type="chain" id="PRO_5046147543" evidence="1">
    <location>
        <begin position="25"/>
        <end position="235"/>
    </location>
</feature>
<comment type="caution">
    <text evidence="2">The sequence shown here is derived from an EMBL/GenBank/DDBJ whole genome shotgun (WGS) entry which is preliminary data.</text>
</comment>
<dbReference type="InterPro" id="IPR052022">
    <property type="entry name" value="26kDa_periplasmic_antigen"/>
</dbReference>
<dbReference type="PANTHER" id="PTHR34387">
    <property type="entry name" value="SLR1258 PROTEIN"/>
    <property type="match status" value="1"/>
</dbReference>